<keyword evidence="3" id="KW-0732">Signal</keyword>
<dbReference type="PANTHER" id="PTHR15541">
    <property type="entry name" value="GRANULYSIN RELATED"/>
    <property type="match status" value="1"/>
</dbReference>
<feature type="domain" description="Saposin B-type" evidence="9">
    <location>
        <begin position="492"/>
        <end position="572"/>
    </location>
</feature>
<dbReference type="Pfam" id="PF02199">
    <property type="entry name" value="SapA"/>
    <property type="match status" value="1"/>
</dbReference>
<keyword evidence="4" id="KW-0677">Repeat</keyword>
<accession>A0A8B9SRL4</accession>
<dbReference type="Pfam" id="PF05184">
    <property type="entry name" value="SapB_1"/>
    <property type="match status" value="1"/>
</dbReference>
<dbReference type="GO" id="GO:0031640">
    <property type="term" value="P:killing of cells of another organism"/>
    <property type="evidence" value="ECO:0007669"/>
    <property type="project" value="TreeGrafter"/>
</dbReference>
<dbReference type="InterPro" id="IPR008138">
    <property type="entry name" value="SapB_2"/>
</dbReference>
<feature type="compositionally biased region" description="Gly residues" evidence="7">
    <location>
        <begin position="273"/>
        <end position="282"/>
    </location>
</feature>
<evidence type="ECO:0000256" key="5">
    <source>
        <dbReference type="ARBA" id="ARBA00023157"/>
    </source>
</evidence>
<keyword evidence="8" id="KW-1133">Transmembrane helix</keyword>
<dbReference type="GO" id="GO:0042742">
    <property type="term" value="P:defense response to bacterium"/>
    <property type="evidence" value="ECO:0007669"/>
    <property type="project" value="InterPro"/>
</dbReference>
<feature type="region of interest" description="Disordered" evidence="7">
    <location>
        <begin position="88"/>
        <end position="125"/>
    </location>
</feature>
<protein>
    <recommendedName>
        <fullName evidence="13">Saposin B-type domain-containing protein</fullName>
    </recommendedName>
</protein>
<dbReference type="InterPro" id="IPR038847">
    <property type="entry name" value="Granulysin-like"/>
</dbReference>
<feature type="transmembrane region" description="Helical" evidence="8">
    <location>
        <begin position="364"/>
        <end position="386"/>
    </location>
</feature>
<proteinExistence type="predicted"/>
<keyword evidence="6" id="KW-0325">Glycoprotein</keyword>
<dbReference type="Proteomes" id="UP000694400">
    <property type="component" value="Chromosome 27"/>
</dbReference>
<evidence type="ECO:0000256" key="1">
    <source>
        <dbReference type="ARBA" id="ARBA00004613"/>
    </source>
</evidence>
<dbReference type="PROSITE" id="PS51110">
    <property type="entry name" value="SAP_A"/>
    <property type="match status" value="1"/>
</dbReference>
<dbReference type="SUPFAM" id="SSF47862">
    <property type="entry name" value="Saposin"/>
    <property type="match status" value="1"/>
</dbReference>
<keyword evidence="8" id="KW-0472">Membrane</keyword>
<keyword evidence="2" id="KW-0964">Secreted</keyword>
<dbReference type="GO" id="GO:0061844">
    <property type="term" value="P:antimicrobial humoral immune response mediated by antimicrobial peptide"/>
    <property type="evidence" value="ECO:0007669"/>
    <property type="project" value="TreeGrafter"/>
</dbReference>
<organism evidence="11 12">
    <name type="scientific">Anas platyrhynchos</name>
    <name type="common">Mallard</name>
    <name type="synonym">Anas boschas</name>
    <dbReference type="NCBI Taxonomy" id="8839"/>
    <lineage>
        <taxon>Eukaryota</taxon>
        <taxon>Metazoa</taxon>
        <taxon>Chordata</taxon>
        <taxon>Craniata</taxon>
        <taxon>Vertebrata</taxon>
        <taxon>Euteleostomi</taxon>
        <taxon>Archelosauria</taxon>
        <taxon>Archosauria</taxon>
        <taxon>Dinosauria</taxon>
        <taxon>Saurischia</taxon>
        <taxon>Theropoda</taxon>
        <taxon>Coelurosauria</taxon>
        <taxon>Aves</taxon>
        <taxon>Neognathae</taxon>
        <taxon>Galloanserae</taxon>
        <taxon>Anseriformes</taxon>
        <taxon>Anatidae</taxon>
        <taxon>Anatinae</taxon>
        <taxon>Anas</taxon>
    </lineage>
</organism>
<evidence type="ECO:0000256" key="8">
    <source>
        <dbReference type="SAM" id="Phobius"/>
    </source>
</evidence>
<feature type="region of interest" description="Disordered" evidence="7">
    <location>
        <begin position="149"/>
        <end position="357"/>
    </location>
</feature>
<dbReference type="GO" id="GO:0005576">
    <property type="term" value="C:extracellular region"/>
    <property type="evidence" value="ECO:0007669"/>
    <property type="project" value="UniProtKB-SubCell"/>
</dbReference>
<dbReference type="InterPro" id="IPR008139">
    <property type="entry name" value="SaposinB_dom"/>
</dbReference>
<dbReference type="Ensembl" id="ENSAPLT00020010814.1">
    <property type="protein sequence ID" value="ENSAPLP00020010051.1"/>
    <property type="gene ID" value="ENSAPLG00020007374.1"/>
</dbReference>
<dbReference type="GO" id="GO:0044194">
    <property type="term" value="C:cytolytic granule"/>
    <property type="evidence" value="ECO:0007669"/>
    <property type="project" value="TreeGrafter"/>
</dbReference>
<evidence type="ECO:0000256" key="2">
    <source>
        <dbReference type="ARBA" id="ARBA00022525"/>
    </source>
</evidence>
<feature type="domain" description="Saposin A-type" evidence="10">
    <location>
        <begin position="440"/>
        <end position="479"/>
    </location>
</feature>
<name>A0A8B9SRL4_ANAPL</name>
<dbReference type="InterPro" id="IPR003119">
    <property type="entry name" value="SAP_A"/>
</dbReference>
<reference evidence="11" key="1">
    <citation type="submission" date="2019-08" db="EMBL/GenBank/DDBJ databases">
        <title>Three high-quality genomes provides insights into domestication of ducks.</title>
        <authorList>
            <person name="Hou Z.C."/>
            <person name="Zhu F."/>
            <person name="Yin Z.T."/>
            <person name="Zhang F."/>
        </authorList>
    </citation>
    <scope>NUCLEOTIDE SEQUENCE [LARGE SCALE GENOMIC DNA]</scope>
</reference>
<dbReference type="AlphaFoldDB" id="A0A8B9SRL4"/>
<dbReference type="PROSITE" id="PS50015">
    <property type="entry name" value="SAP_B"/>
    <property type="match status" value="1"/>
</dbReference>
<feature type="compositionally biased region" description="Polar residues" evidence="7">
    <location>
        <begin position="149"/>
        <end position="165"/>
    </location>
</feature>
<keyword evidence="5" id="KW-1015">Disulfide bond</keyword>
<dbReference type="Pfam" id="PF03489">
    <property type="entry name" value="SapB_2"/>
    <property type="match status" value="1"/>
</dbReference>
<evidence type="ECO:0000256" key="4">
    <source>
        <dbReference type="ARBA" id="ARBA00022737"/>
    </source>
</evidence>
<keyword evidence="8" id="KW-0812">Transmembrane</keyword>
<feature type="compositionally biased region" description="Low complexity" evidence="7">
    <location>
        <begin position="202"/>
        <end position="211"/>
    </location>
</feature>
<evidence type="ECO:0008006" key="13">
    <source>
        <dbReference type="Google" id="ProtNLM"/>
    </source>
</evidence>
<dbReference type="InterPro" id="IPR011001">
    <property type="entry name" value="Saposin-like"/>
</dbReference>
<dbReference type="PANTHER" id="PTHR15541:SF2">
    <property type="entry name" value="GRANULYSIN"/>
    <property type="match status" value="1"/>
</dbReference>
<dbReference type="Gene3D" id="1.10.225.10">
    <property type="entry name" value="Saposin-like"/>
    <property type="match status" value="1"/>
</dbReference>
<reference evidence="11" key="2">
    <citation type="submission" date="2025-08" db="UniProtKB">
        <authorList>
            <consortium name="Ensembl"/>
        </authorList>
    </citation>
    <scope>IDENTIFICATION</scope>
</reference>
<dbReference type="InterPro" id="IPR007856">
    <property type="entry name" value="SapB_1"/>
</dbReference>
<evidence type="ECO:0000259" key="9">
    <source>
        <dbReference type="PROSITE" id="PS50015"/>
    </source>
</evidence>
<dbReference type="GO" id="GO:0006629">
    <property type="term" value="P:lipid metabolic process"/>
    <property type="evidence" value="ECO:0007669"/>
    <property type="project" value="InterPro"/>
</dbReference>
<gene>
    <name evidence="11" type="primary">LOC119715228</name>
</gene>
<feature type="compositionally biased region" description="Pro residues" evidence="7">
    <location>
        <begin position="106"/>
        <end position="121"/>
    </location>
</feature>
<evidence type="ECO:0000256" key="3">
    <source>
        <dbReference type="ARBA" id="ARBA00022729"/>
    </source>
</evidence>
<comment type="subcellular location">
    <subcellularLocation>
        <location evidence="1">Secreted</location>
    </subcellularLocation>
</comment>
<evidence type="ECO:0000256" key="7">
    <source>
        <dbReference type="SAM" id="MobiDB-lite"/>
    </source>
</evidence>
<evidence type="ECO:0000313" key="12">
    <source>
        <dbReference type="Proteomes" id="UP000694400"/>
    </source>
</evidence>
<evidence type="ECO:0000313" key="11">
    <source>
        <dbReference type="Ensembl" id="ENSAPLP00020010051.1"/>
    </source>
</evidence>
<evidence type="ECO:0000259" key="10">
    <source>
        <dbReference type="PROSITE" id="PS51110"/>
    </source>
</evidence>
<reference evidence="11" key="3">
    <citation type="submission" date="2025-09" db="UniProtKB">
        <authorList>
            <consortium name="Ensembl"/>
        </authorList>
    </citation>
    <scope>IDENTIFICATION</scope>
</reference>
<sequence length="575" mass="58641">MSPTSLMRCSSSSRISSSEGCTYLGMGGWGTRLCCTGGPHEWGGGVFWGSGQAGAAPRRGPAALGAAVQLRASRGCFHLALPRDASSAAAVGQGGSGSAREGEASPAPPAPPASPPAPPAPRGARCRLTSSLISCRMEGCSCMALKSVPTTQQRSPARSSHSFRSATPLPAGTGGGGQPRGLSFPPFSPKWAPFPKFIPEQTARPAPAATTKGGGRGKPPHGQGPSPCPRPAASPQPSHLAPPCGKQLEEPPRGLGMGFLSPQGLGTGSVPAGWGGGQGGQPQAGNGVSAARNAEASGRKEEKSGKQPKNPLRLLGCQPPRHNRGGYRGGGHILHPPPRASPAKNQPGARRGGGRKEAGGLPGVGVWGGFLGLGGFFVCFFLGGGLTPSLLRPLRQAGPHAEQAGGVEVGVLAAEAALPQHEGLRAVGEGAARPGEVTQAEEVTDPCQGGPASWCRDVATAVRCQKEQQCRQLWDSLGTWDEDEGDAAAPGKGKKCSICTKVLQQLKKMVGDDPDEETVKAALRKVCGAMKGLGRVCKAMVKKFGSQIAEALQNDDDPEDVCTNLKFCKGCAAGL</sequence>
<evidence type="ECO:0000256" key="6">
    <source>
        <dbReference type="ARBA" id="ARBA00023180"/>
    </source>
</evidence>
<dbReference type="SMART" id="SM00741">
    <property type="entry name" value="SapB"/>
    <property type="match status" value="1"/>
</dbReference>